<evidence type="ECO:0000313" key="2">
    <source>
        <dbReference type="Proteomes" id="UP000603865"/>
    </source>
</evidence>
<name>A0A918C0D3_9DEIO</name>
<dbReference type="AlphaFoldDB" id="A0A918C0D3"/>
<gene>
    <name evidence="1" type="ORF">GCM10008957_12220</name>
</gene>
<proteinExistence type="predicted"/>
<comment type="caution">
    <text evidence="1">The sequence shown here is derived from an EMBL/GenBank/DDBJ whole genome shotgun (WGS) entry which is preliminary data.</text>
</comment>
<dbReference type="Proteomes" id="UP000603865">
    <property type="component" value="Unassembled WGS sequence"/>
</dbReference>
<dbReference type="Gene3D" id="3.40.50.300">
    <property type="entry name" value="P-loop containing nucleotide triphosphate hydrolases"/>
    <property type="match status" value="1"/>
</dbReference>
<reference evidence="1" key="2">
    <citation type="submission" date="2020-09" db="EMBL/GenBank/DDBJ databases">
        <authorList>
            <person name="Sun Q."/>
            <person name="Ohkuma M."/>
        </authorList>
    </citation>
    <scope>NUCLEOTIDE SEQUENCE</scope>
    <source>
        <strain evidence="1">JCM 31311</strain>
    </source>
</reference>
<keyword evidence="2" id="KW-1185">Reference proteome</keyword>
<dbReference type="InterPro" id="IPR027417">
    <property type="entry name" value="P-loop_NTPase"/>
</dbReference>
<dbReference type="RefSeq" id="WP_189088624.1">
    <property type="nucleotide sequence ID" value="NZ_BMQL01000004.1"/>
</dbReference>
<dbReference type="EMBL" id="BMQL01000004">
    <property type="protein sequence ID" value="GGR00908.1"/>
    <property type="molecule type" value="Genomic_DNA"/>
</dbReference>
<dbReference type="Pfam" id="PF13671">
    <property type="entry name" value="AAA_33"/>
    <property type="match status" value="1"/>
</dbReference>
<accession>A0A918C0D3</accession>
<dbReference type="SUPFAM" id="SSF52540">
    <property type="entry name" value="P-loop containing nucleoside triphosphate hydrolases"/>
    <property type="match status" value="1"/>
</dbReference>
<evidence type="ECO:0000313" key="1">
    <source>
        <dbReference type="EMBL" id="GGR00908.1"/>
    </source>
</evidence>
<protein>
    <recommendedName>
        <fullName evidence="3">ATP-binding protein</fullName>
    </recommendedName>
</protein>
<reference evidence="1" key="1">
    <citation type="journal article" date="2014" name="Int. J. Syst. Evol. Microbiol.">
        <title>Complete genome sequence of Corynebacterium casei LMG S-19264T (=DSM 44701T), isolated from a smear-ripened cheese.</title>
        <authorList>
            <consortium name="US DOE Joint Genome Institute (JGI-PGF)"/>
            <person name="Walter F."/>
            <person name="Albersmeier A."/>
            <person name="Kalinowski J."/>
            <person name="Ruckert C."/>
        </authorList>
    </citation>
    <scope>NUCLEOTIDE SEQUENCE</scope>
    <source>
        <strain evidence="1">JCM 31311</strain>
    </source>
</reference>
<evidence type="ECO:0008006" key="3">
    <source>
        <dbReference type="Google" id="ProtNLM"/>
    </source>
</evidence>
<organism evidence="1 2">
    <name type="scientific">Deinococcus ruber</name>
    <dbReference type="NCBI Taxonomy" id="1848197"/>
    <lineage>
        <taxon>Bacteria</taxon>
        <taxon>Thermotogati</taxon>
        <taxon>Deinococcota</taxon>
        <taxon>Deinococci</taxon>
        <taxon>Deinococcales</taxon>
        <taxon>Deinococcaceae</taxon>
        <taxon>Deinococcus</taxon>
    </lineage>
</organism>
<sequence length="161" mass="17840">MTPASIHALHGFLGSGKTTAARRLEQQLPALRYSSDEWMVQLFGPDPPEEVFRPGLARGSTLIRLQAERVLSLGVNVVLDEGYWTRASRDELRSWAASLNGGLGVPLYLYAVTVPEAEARARIERRNREPGALFVSQATFSAFLPLFEPLQPDESFRADLS</sequence>